<gene>
    <name evidence="1" type="ORF">HCDG_05149</name>
</gene>
<dbReference type="HOGENOM" id="CLU_1184743_0_0_1"/>
<accession>C6HGQ8</accession>
<dbReference type="VEuPathDB" id="FungiDB:HCDG_05149"/>
<sequence>MGLAGFEGELCGRRIDKVSASGLQSYRKTAAIEEYDVEMMRMETEDEEIAVPVIRASADGTLGKEQGNSKEEHKPYSERTYSTTGMVIQRQHQQDSSFRLEVRCISMGCSLGPPFGASLGYPAVSFGQEAKMEIRRSPIPSLGIMQTISISRKVCDGWGKVDCGMNKNPAAEYERKRSKIEMKISILEFDRISSHTIRLWVWDLDVEQAKTHKTAGLLRNTCGEKQHPPARYST</sequence>
<name>C6HGQ8_AJECH</name>
<dbReference type="OrthoDB" id="10536202at2759"/>
<proteinExistence type="predicted"/>
<dbReference type="EMBL" id="GG692426">
    <property type="protein sequence ID" value="EER40559.1"/>
    <property type="molecule type" value="Genomic_DNA"/>
</dbReference>
<dbReference type="Proteomes" id="UP000002624">
    <property type="component" value="Unassembled WGS sequence"/>
</dbReference>
<dbReference type="AlphaFoldDB" id="C6HGQ8"/>
<protein>
    <submittedName>
        <fullName evidence="1">Uncharacterized protein</fullName>
    </submittedName>
</protein>
<reference evidence="2" key="1">
    <citation type="submission" date="2009-05" db="EMBL/GenBank/DDBJ databases">
        <title>The genome sequence of Ajellomyces capsulatus strain H143.</title>
        <authorList>
            <person name="Champion M."/>
            <person name="Cuomo C.A."/>
            <person name="Ma L.-J."/>
            <person name="Henn M.R."/>
            <person name="Sil A."/>
            <person name="Goldman B."/>
            <person name="Young S.K."/>
            <person name="Kodira C.D."/>
            <person name="Zeng Q."/>
            <person name="Koehrsen M."/>
            <person name="Alvarado L."/>
            <person name="Berlin A.M."/>
            <person name="Borenstein D."/>
            <person name="Chen Z."/>
            <person name="Engels R."/>
            <person name="Freedman E."/>
            <person name="Gellesch M."/>
            <person name="Goldberg J."/>
            <person name="Griggs A."/>
            <person name="Gujja S."/>
            <person name="Heiman D.I."/>
            <person name="Hepburn T.A."/>
            <person name="Howarth C."/>
            <person name="Jen D."/>
            <person name="Larson L."/>
            <person name="Lewis B."/>
            <person name="Mehta T."/>
            <person name="Park D."/>
            <person name="Pearson M."/>
            <person name="Roberts A."/>
            <person name="Saif S."/>
            <person name="Shea T.D."/>
            <person name="Shenoy N."/>
            <person name="Sisk P."/>
            <person name="Stolte C."/>
            <person name="Sykes S."/>
            <person name="Walk T."/>
            <person name="White J."/>
            <person name="Yandava C."/>
            <person name="Klein B."/>
            <person name="McEwen J.G."/>
            <person name="Puccia R."/>
            <person name="Goldman G.H."/>
            <person name="Felipe M.S."/>
            <person name="Nino-Vega G."/>
            <person name="San-Blas G."/>
            <person name="Taylor J.W."/>
            <person name="Mendoza L."/>
            <person name="Galagan J.E."/>
            <person name="Nusbaum C."/>
            <person name="Birren B.W."/>
        </authorList>
    </citation>
    <scope>NUCLEOTIDE SEQUENCE [LARGE SCALE GENOMIC DNA]</scope>
    <source>
        <strain evidence="2">H143</strain>
    </source>
</reference>
<evidence type="ECO:0000313" key="2">
    <source>
        <dbReference type="Proteomes" id="UP000002624"/>
    </source>
</evidence>
<evidence type="ECO:0000313" key="1">
    <source>
        <dbReference type="EMBL" id="EER40559.1"/>
    </source>
</evidence>
<organism evidence="1 2">
    <name type="scientific">Ajellomyces capsulatus (strain H143)</name>
    <name type="common">Darling's disease fungus</name>
    <name type="synonym">Histoplasma capsulatum</name>
    <dbReference type="NCBI Taxonomy" id="544712"/>
    <lineage>
        <taxon>Eukaryota</taxon>
        <taxon>Fungi</taxon>
        <taxon>Dikarya</taxon>
        <taxon>Ascomycota</taxon>
        <taxon>Pezizomycotina</taxon>
        <taxon>Eurotiomycetes</taxon>
        <taxon>Eurotiomycetidae</taxon>
        <taxon>Onygenales</taxon>
        <taxon>Ajellomycetaceae</taxon>
        <taxon>Histoplasma</taxon>
    </lineage>
</organism>